<feature type="transmembrane region" description="Helical" evidence="6">
    <location>
        <begin position="6"/>
        <end position="27"/>
    </location>
</feature>
<dbReference type="InterPro" id="IPR023845">
    <property type="entry name" value="DUF3817_TM"/>
</dbReference>
<dbReference type="EMBL" id="JAHVHU010000024">
    <property type="protein sequence ID" value="MBY5960129.1"/>
    <property type="molecule type" value="Genomic_DNA"/>
</dbReference>
<feature type="transmembrane region" description="Helical" evidence="6">
    <location>
        <begin position="68"/>
        <end position="85"/>
    </location>
</feature>
<reference evidence="8" key="1">
    <citation type="submission" date="2021-06" db="EMBL/GenBank/DDBJ databases">
        <title>44 bacteria genomes isolated from Dapeng, Shenzhen.</title>
        <authorList>
            <person name="Zheng W."/>
            <person name="Yu S."/>
            <person name="Huang Y."/>
        </authorList>
    </citation>
    <scope>NUCLEOTIDE SEQUENCE</scope>
    <source>
        <strain evidence="8">DP5N28-2</strain>
    </source>
</reference>
<dbReference type="RefSeq" id="WP_222581679.1">
    <property type="nucleotide sequence ID" value="NZ_JAHVHU010000024.1"/>
</dbReference>
<keyword evidence="2" id="KW-1003">Cell membrane</keyword>
<keyword evidence="3 6" id="KW-0812">Transmembrane</keyword>
<dbReference type="PANTHER" id="PTHR40077:SF1">
    <property type="entry name" value="MEMBRANE PROTEIN"/>
    <property type="match status" value="1"/>
</dbReference>
<comment type="subcellular location">
    <subcellularLocation>
        <location evidence="1">Cell membrane</location>
        <topology evidence="1">Multi-pass membrane protein</topology>
    </subcellularLocation>
</comment>
<keyword evidence="9" id="KW-1185">Reference proteome</keyword>
<evidence type="ECO:0000256" key="1">
    <source>
        <dbReference type="ARBA" id="ARBA00004651"/>
    </source>
</evidence>
<proteinExistence type="predicted"/>
<evidence type="ECO:0000256" key="6">
    <source>
        <dbReference type="SAM" id="Phobius"/>
    </source>
</evidence>
<dbReference type="NCBIfam" id="TIGR03954">
    <property type="entry name" value="integ_memb_HG"/>
    <property type="match status" value="1"/>
</dbReference>
<feature type="transmembrane region" description="Helical" evidence="6">
    <location>
        <begin position="39"/>
        <end position="62"/>
    </location>
</feature>
<keyword evidence="4 6" id="KW-1133">Transmembrane helix</keyword>
<dbReference type="GO" id="GO:0005886">
    <property type="term" value="C:plasma membrane"/>
    <property type="evidence" value="ECO:0007669"/>
    <property type="project" value="UniProtKB-SubCell"/>
</dbReference>
<name>A0A953HQ43_9BACT</name>
<evidence type="ECO:0000256" key="5">
    <source>
        <dbReference type="ARBA" id="ARBA00023136"/>
    </source>
</evidence>
<organism evidence="8 9">
    <name type="scientific">Membranihabitans marinus</name>
    <dbReference type="NCBI Taxonomy" id="1227546"/>
    <lineage>
        <taxon>Bacteria</taxon>
        <taxon>Pseudomonadati</taxon>
        <taxon>Bacteroidota</taxon>
        <taxon>Saprospiria</taxon>
        <taxon>Saprospirales</taxon>
        <taxon>Saprospiraceae</taxon>
        <taxon>Membranihabitans</taxon>
    </lineage>
</organism>
<keyword evidence="5 6" id="KW-0472">Membrane</keyword>
<evidence type="ECO:0000259" key="7">
    <source>
        <dbReference type="Pfam" id="PF12823"/>
    </source>
</evidence>
<accession>A0A953HQ43</accession>
<evidence type="ECO:0000256" key="2">
    <source>
        <dbReference type="ARBA" id="ARBA00022475"/>
    </source>
</evidence>
<dbReference type="Pfam" id="PF12823">
    <property type="entry name" value="DUF3817"/>
    <property type="match status" value="1"/>
</dbReference>
<sequence length="99" mass="11243">MTLLKYFRYVAILEGISYLLFGLTMPLKYGYDIAEPNYYVGMAHGMLFLLYCGMGLVCAIQYKWKLGFSVLVFLASLVPFGTFYLDAKYLKAKDAYGKG</sequence>
<comment type="caution">
    <text evidence="8">The sequence shown here is derived from an EMBL/GenBank/DDBJ whole genome shotgun (WGS) entry which is preliminary data.</text>
</comment>
<protein>
    <submittedName>
        <fullName evidence="8">DUF3817 domain-containing protein</fullName>
    </submittedName>
</protein>
<evidence type="ECO:0000256" key="4">
    <source>
        <dbReference type="ARBA" id="ARBA00022989"/>
    </source>
</evidence>
<feature type="domain" description="DUF3817" evidence="7">
    <location>
        <begin position="4"/>
        <end position="89"/>
    </location>
</feature>
<evidence type="ECO:0000256" key="3">
    <source>
        <dbReference type="ARBA" id="ARBA00022692"/>
    </source>
</evidence>
<evidence type="ECO:0000313" key="8">
    <source>
        <dbReference type="EMBL" id="MBY5960129.1"/>
    </source>
</evidence>
<gene>
    <name evidence="8" type="ORF">KUV50_18395</name>
</gene>
<dbReference type="Proteomes" id="UP000753961">
    <property type="component" value="Unassembled WGS sequence"/>
</dbReference>
<evidence type="ECO:0000313" key="9">
    <source>
        <dbReference type="Proteomes" id="UP000753961"/>
    </source>
</evidence>
<dbReference type="AlphaFoldDB" id="A0A953HQ43"/>
<dbReference type="PANTHER" id="PTHR40077">
    <property type="entry name" value="MEMBRANE PROTEIN-RELATED"/>
    <property type="match status" value="1"/>
</dbReference>